<keyword evidence="2" id="KW-0808">Transferase</keyword>
<proteinExistence type="inferred from homology"/>
<feature type="domain" description="Acetyl-CoA hydrolase/transferase N-terminal" evidence="3">
    <location>
        <begin position="27"/>
        <end position="176"/>
    </location>
</feature>
<dbReference type="InterPro" id="IPR046433">
    <property type="entry name" value="ActCoA_hydro"/>
</dbReference>
<dbReference type="SUPFAM" id="SSF100950">
    <property type="entry name" value="NagB/RpiA/CoA transferase-like"/>
    <property type="match status" value="2"/>
</dbReference>
<dbReference type="PANTHER" id="PTHR21432:SF20">
    <property type="entry name" value="ACETYL-COA HYDROLASE"/>
    <property type="match status" value="1"/>
</dbReference>
<dbReference type="InterPro" id="IPR038460">
    <property type="entry name" value="AcetylCoA_hyd_C_sf"/>
</dbReference>
<dbReference type="EMBL" id="BOQE01000001">
    <property type="protein sequence ID" value="GIM47733.1"/>
    <property type="molecule type" value="Genomic_DNA"/>
</dbReference>
<dbReference type="Gene3D" id="3.30.750.70">
    <property type="entry name" value="4-hydroxybutyrate coenzyme like domains"/>
    <property type="match status" value="1"/>
</dbReference>
<dbReference type="InterPro" id="IPR026888">
    <property type="entry name" value="AcetylCoA_hyd_C"/>
</dbReference>
<dbReference type="GO" id="GO:0008775">
    <property type="term" value="F:acetate CoA-transferase activity"/>
    <property type="evidence" value="ECO:0007669"/>
    <property type="project" value="InterPro"/>
</dbReference>
<dbReference type="InterPro" id="IPR037171">
    <property type="entry name" value="NagB/RpiA_transferase-like"/>
</dbReference>
<organism evidence="5 6">
    <name type="scientific">Collibacillus ludicampi</name>
    <dbReference type="NCBI Taxonomy" id="2771369"/>
    <lineage>
        <taxon>Bacteria</taxon>
        <taxon>Bacillati</taxon>
        <taxon>Bacillota</taxon>
        <taxon>Bacilli</taxon>
        <taxon>Bacillales</taxon>
        <taxon>Alicyclobacillaceae</taxon>
        <taxon>Collibacillus</taxon>
    </lineage>
</organism>
<dbReference type="Pfam" id="PF13336">
    <property type="entry name" value="AcetylCoA_hyd_C"/>
    <property type="match status" value="1"/>
</dbReference>
<dbReference type="Gene3D" id="3.40.1080.20">
    <property type="entry name" value="Acetyl-CoA hydrolase/transferase C-terminal domain"/>
    <property type="match status" value="1"/>
</dbReference>
<protein>
    <submittedName>
        <fullName evidence="5">4-hydroxybutyrate CoA-transferase</fullName>
    </submittedName>
</protein>
<dbReference type="PANTHER" id="PTHR21432">
    <property type="entry name" value="ACETYL-COA HYDROLASE-RELATED"/>
    <property type="match status" value="1"/>
</dbReference>
<evidence type="ECO:0000256" key="2">
    <source>
        <dbReference type="ARBA" id="ARBA00022679"/>
    </source>
</evidence>
<dbReference type="GO" id="GO:0006083">
    <property type="term" value="P:acetate metabolic process"/>
    <property type="evidence" value="ECO:0007669"/>
    <property type="project" value="InterPro"/>
</dbReference>
<keyword evidence="6" id="KW-1185">Reference proteome</keyword>
<evidence type="ECO:0000259" key="3">
    <source>
        <dbReference type="Pfam" id="PF02550"/>
    </source>
</evidence>
<evidence type="ECO:0000256" key="1">
    <source>
        <dbReference type="ARBA" id="ARBA00009632"/>
    </source>
</evidence>
<comment type="similarity">
    <text evidence="1">Belongs to the acetyl-CoA hydrolase/transferase family.</text>
</comment>
<evidence type="ECO:0000259" key="4">
    <source>
        <dbReference type="Pfam" id="PF13336"/>
    </source>
</evidence>
<dbReference type="Gene3D" id="3.40.1080.10">
    <property type="entry name" value="Glutaconate Coenzyme A-transferase"/>
    <property type="match status" value="1"/>
</dbReference>
<dbReference type="InterPro" id="IPR003702">
    <property type="entry name" value="ActCoA_hydro_N"/>
</dbReference>
<evidence type="ECO:0000313" key="6">
    <source>
        <dbReference type="Proteomes" id="UP001057291"/>
    </source>
</evidence>
<comment type="caution">
    <text evidence="5">The sequence shown here is derived from an EMBL/GenBank/DDBJ whole genome shotgun (WGS) entry which is preliminary data.</text>
</comment>
<dbReference type="AlphaFoldDB" id="A0AAV4LIY9"/>
<evidence type="ECO:0000313" key="5">
    <source>
        <dbReference type="EMBL" id="GIM47733.1"/>
    </source>
</evidence>
<accession>A0AAV4LIY9</accession>
<feature type="domain" description="Acetyl-CoA hydrolase/transferase C-terminal" evidence="4">
    <location>
        <begin position="268"/>
        <end position="421"/>
    </location>
</feature>
<reference evidence="5" key="1">
    <citation type="journal article" date="2023" name="Int. J. Syst. Evol. Microbiol.">
        <title>Collibacillus ludicampi gen. nov., sp. nov., a new soil bacterium of the family Alicyclobacillaceae.</title>
        <authorList>
            <person name="Jojima T."/>
            <person name="Ioku Y."/>
            <person name="Fukuta Y."/>
            <person name="Shirasaka N."/>
            <person name="Matsumura Y."/>
            <person name="Mori M."/>
        </authorList>
    </citation>
    <scope>NUCLEOTIDE SEQUENCE</scope>
    <source>
        <strain evidence="5">TP075</strain>
    </source>
</reference>
<name>A0AAV4LIY9_9BACL</name>
<gene>
    <name evidence="5" type="primary">cat2</name>
    <name evidence="5" type="ORF">DNHGIG_32820</name>
</gene>
<dbReference type="Pfam" id="PF02550">
    <property type="entry name" value="AcetylCoA_hydro"/>
    <property type="match status" value="1"/>
</dbReference>
<dbReference type="Proteomes" id="UP001057291">
    <property type="component" value="Unassembled WGS sequence"/>
</dbReference>
<sequence>MKAAYQAKRKHISQILDAIPDGADLIIPLANGEPDSLLQAIDEQGTRWKNVRIHQMHDLKDRAYIQGEYKGHIQYISYFLSHASRKSFLNGTCDLIPNHFHQMPQILRQTARNPIVLAQSSPMDEEGYFSLGTNADYVATFIGEAPIYLEVNQQMPRSFGQNQVHISQIEGFIEVDRPLHEVHSTTITDVERRIGEFVAERICDGDTIQAGIGGIPDAVIESLTQHRDLGVHTELLTDGMVHLFEKGVFTGSQKRTHPGKMVATFALGSKHLYEFMHENDVICLLPVDQTNDPRYIAFEDNMVSINATTEVDLFGQCASETIAGRYYSSSGGQVDFVTGTRFAKNGRSFLCLRSTVKQESITCIKVLLTTGSIVTTSKNDVDHIVTEYGVAELRGKSLSERAKALIRIAHPKFRDELTYEAKKSGILI</sequence>
<dbReference type="RefSeq" id="WP_282200677.1">
    <property type="nucleotide sequence ID" value="NZ_BOQE01000001.1"/>
</dbReference>